<gene>
    <name evidence="2" type="ORF">MJ1_0060</name>
</gene>
<dbReference type="GeneID" id="74568012"/>
<accession>A0A915SF92</accession>
<reference evidence="3" key="1">
    <citation type="journal article" date="2022" name="Int. J. Syst. Evol. Microbiol.">
        <title>Nanobdella aerobiophila gen. nov., sp. nov., a thermoacidophilic, obligate ectosymbiotic archaeon, and proposal of Nanobdellaceae fam. nov., Nanobdellales ord. nov. and Nanobdellia class. nov.</title>
        <authorList>
            <person name="Kato S."/>
            <person name="Ogasawara A."/>
            <person name="Itoh T."/>
            <person name="Sakai H.D."/>
            <person name="Shimizu M."/>
            <person name="Yuki M."/>
            <person name="Kaneko M."/>
            <person name="Takashina T."/>
            <person name="Ohkuma M."/>
        </authorList>
    </citation>
    <scope>NUCLEOTIDE SEQUENCE [LARGE SCALE GENOMIC DNA]</scope>
    <source>
        <strain evidence="3">MJ1</strain>
    </source>
</reference>
<proteinExistence type="predicted"/>
<evidence type="ECO:0000259" key="1">
    <source>
        <dbReference type="PROSITE" id="PS50910"/>
    </source>
</evidence>
<evidence type="ECO:0000313" key="3">
    <source>
        <dbReference type="Proteomes" id="UP001055553"/>
    </source>
</evidence>
<feature type="domain" description="HEPN" evidence="1">
    <location>
        <begin position="10"/>
        <end position="125"/>
    </location>
</feature>
<dbReference type="PROSITE" id="PS50910">
    <property type="entry name" value="HEPN"/>
    <property type="match status" value="1"/>
</dbReference>
<evidence type="ECO:0000313" key="2">
    <source>
        <dbReference type="EMBL" id="BBL45239.1"/>
    </source>
</evidence>
<keyword evidence="2" id="KW-0238">DNA-binding</keyword>
<dbReference type="Gene3D" id="1.20.120.330">
    <property type="entry name" value="Nucleotidyltransferases domain 2"/>
    <property type="match status" value="1"/>
</dbReference>
<dbReference type="AlphaFoldDB" id="A0A915SF92"/>
<dbReference type="RefSeq" id="WP_258393280.1">
    <property type="nucleotide sequence ID" value="NZ_AP019769.1"/>
</dbReference>
<dbReference type="SUPFAM" id="SSF81593">
    <property type="entry name" value="Nucleotidyltransferase substrate binding subunit/domain"/>
    <property type="match status" value="1"/>
</dbReference>
<dbReference type="GO" id="GO:0003677">
    <property type="term" value="F:DNA binding"/>
    <property type="evidence" value="ECO:0007669"/>
    <property type="project" value="UniProtKB-KW"/>
</dbReference>
<sequence>MIDENIIDWLKLADDDLKTAKDIYKLSHYRIACFLSQQSVEKYLKAFLVYKNYFDIYKHRTHDIRILIDECKNIDKSFNSLEKSTGVKMIEELSKYSIKSRYDPKSIENVTEEDAKEAIDIAEKVREFIYKKLNISIDQ</sequence>
<protein>
    <submittedName>
        <fullName evidence="2">DNA-binding protein</fullName>
    </submittedName>
</protein>
<name>A0A915SF92_9ARCH</name>
<dbReference type="InterPro" id="IPR007842">
    <property type="entry name" value="HEPN_dom"/>
</dbReference>
<dbReference type="Pfam" id="PF05168">
    <property type="entry name" value="HEPN"/>
    <property type="match status" value="1"/>
</dbReference>
<organism evidence="2 3">
    <name type="scientific">Nanobdella aerobiophila</name>
    <dbReference type="NCBI Taxonomy" id="2586965"/>
    <lineage>
        <taxon>Archaea</taxon>
        <taxon>Nanobdellota</taxon>
        <taxon>Nanobdellia</taxon>
        <taxon>Nanobdellales</taxon>
        <taxon>Nanobdellaceae</taxon>
        <taxon>Nanobdella</taxon>
    </lineage>
</organism>
<keyword evidence="3" id="KW-1185">Reference proteome</keyword>
<dbReference type="EMBL" id="AP019769">
    <property type="protein sequence ID" value="BBL45239.1"/>
    <property type="molecule type" value="Genomic_DNA"/>
</dbReference>
<dbReference type="SMART" id="SM00748">
    <property type="entry name" value="HEPN"/>
    <property type="match status" value="1"/>
</dbReference>
<dbReference type="Proteomes" id="UP001055553">
    <property type="component" value="Chromosome"/>
</dbReference>
<dbReference type="KEGG" id="naer:MJ1_0060"/>